<dbReference type="Proteomes" id="UP000031572">
    <property type="component" value="Unassembled WGS sequence"/>
</dbReference>
<dbReference type="InterPro" id="IPR007461">
    <property type="entry name" value="Ysc84_actin-binding"/>
</dbReference>
<evidence type="ECO:0000259" key="2">
    <source>
        <dbReference type="Pfam" id="PF04366"/>
    </source>
</evidence>
<comment type="caution">
    <text evidence="3">The sequence shown here is derived from an EMBL/GenBank/DDBJ whole genome shotgun (WGS) entry which is preliminary data.</text>
</comment>
<dbReference type="RefSeq" id="WP_040042074.1">
    <property type="nucleotide sequence ID" value="NZ_JWJG01000028.1"/>
</dbReference>
<keyword evidence="4" id="KW-1185">Reference proteome</keyword>
<dbReference type="AlphaFoldDB" id="A0A0C2BTT8"/>
<dbReference type="STRING" id="709839.TSA66_02215"/>
<feature type="domain" description="Ysc84 actin-binding" evidence="2">
    <location>
        <begin position="110"/>
        <end position="193"/>
    </location>
</feature>
<reference evidence="3 4" key="1">
    <citation type="submission" date="2014-12" db="EMBL/GenBank/DDBJ databases">
        <title>Denitrispirillum autotrophicum gen. nov., sp. nov., Denitrifying, Facultatively Autotrophic Bacteria Isolated from Rice Paddy Soil.</title>
        <authorList>
            <person name="Ishii S."/>
            <person name="Ashida N."/>
            <person name="Ohno H."/>
            <person name="Otsuka S."/>
            <person name="Yokota A."/>
            <person name="Senoo K."/>
        </authorList>
    </citation>
    <scope>NUCLEOTIDE SEQUENCE [LARGE SCALE GENOMIC DNA]</scope>
    <source>
        <strain evidence="3 4">TSA66</strain>
    </source>
</reference>
<evidence type="ECO:0000313" key="4">
    <source>
        <dbReference type="Proteomes" id="UP000031572"/>
    </source>
</evidence>
<gene>
    <name evidence="3" type="ORF">TSA66_02215</name>
</gene>
<dbReference type="EMBL" id="JWJG01000028">
    <property type="protein sequence ID" value="KIF83429.1"/>
    <property type="molecule type" value="Genomic_DNA"/>
</dbReference>
<accession>A0A0C2BTT8</accession>
<name>A0A0C2BTT8_9BURK</name>
<dbReference type="PROSITE" id="PS51257">
    <property type="entry name" value="PROKAR_LIPOPROTEIN"/>
    <property type="match status" value="1"/>
</dbReference>
<evidence type="ECO:0000256" key="1">
    <source>
        <dbReference type="SAM" id="SignalP"/>
    </source>
</evidence>
<protein>
    <recommendedName>
        <fullName evidence="2">Ysc84 actin-binding domain-containing protein</fullName>
    </recommendedName>
</protein>
<organism evidence="3 4">
    <name type="scientific">Noviherbaspirillum autotrophicum</name>
    <dbReference type="NCBI Taxonomy" id="709839"/>
    <lineage>
        <taxon>Bacteria</taxon>
        <taxon>Pseudomonadati</taxon>
        <taxon>Pseudomonadota</taxon>
        <taxon>Betaproteobacteria</taxon>
        <taxon>Burkholderiales</taxon>
        <taxon>Oxalobacteraceae</taxon>
        <taxon>Noviherbaspirillum</taxon>
    </lineage>
</organism>
<proteinExistence type="predicted"/>
<sequence>MHRRDFMLKAASLAATGLAVTACTTTATTTTTTNTDADAAKRRHGIDTAANSTLERLYTTVKGSREIVAKSNGMLIFPSVIAAGLGVGGEYGEGVLRTKGDVLGYYSMASVSIGLQIGAQSKAIIFLFMTPDALNKFRNSQGWSVGVDASVAVIKVGANGDIDTTSAVGPVVAFVMTNTGLMANLTLEGTKVTRLKI</sequence>
<dbReference type="Pfam" id="PF04366">
    <property type="entry name" value="Ysc84"/>
    <property type="match status" value="1"/>
</dbReference>
<keyword evidence="1" id="KW-0732">Signal</keyword>
<feature type="signal peptide" evidence="1">
    <location>
        <begin position="1"/>
        <end position="27"/>
    </location>
</feature>
<feature type="chain" id="PRO_5002158787" description="Ysc84 actin-binding domain-containing protein" evidence="1">
    <location>
        <begin position="28"/>
        <end position="197"/>
    </location>
</feature>
<dbReference type="OrthoDB" id="198978at2"/>
<evidence type="ECO:0000313" key="3">
    <source>
        <dbReference type="EMBL" id="KIF83429.1"/>
    </source>
</evidence>